<dbReference type="Proteomes" id="UP000314294">
    <property type="component" value="Unassembled WGS sequence"/>
</dbReference>
<keyword evidence="7" id="KW-0030">Aminoacyl-tRNA synthetase</keyword>
<proteinExistence type="inferred from homology"/>
<evidence type="ECO:0000259" key="9">
    <source>
        <dbReference type="Pfam" id="PF00133"/>
    </source>
</evidence>
<dbReference type="PANTHER" id="PTHR11946">
    <property type="entry name" value="VALYL-TRNA SYNTHETASES"/>
    <property type="match status" value="1"/>
</dbReference>
<dbReference type="Pfam" id="PF00133">
    <property type="entry name" value="tRNA-synt_1"/>
    <property type="match status" value="1"/>
</dbReference>
<keyword evidence="3 11" id="KW-0436">Ligase</keyword>
<protein>
    <recommendedName>
        <fullName evidence="2">valine--tRNA ligase</fullName>
        <ecNumber evidence="2">6.1.1.9</ecNumber>
    </recommendedName>
    <alternativeName>
        <fullName evidence="8">Valyl-tRNA synthetase</fullName>
    </alternativeName>
</protein>
<comment type="similarity">
    <text evidence="1">Belongs to the class-I aminoacyl-tRNA synthetase family.</text>
</comment>
<evidence type="ECO:0000256" key="3">
    <source>
        <dbReference type="ARBA" id="ARBA00022598"/>
    </source>
</evidence>
<evidence type="ECO:0000313" key="12">
    <source>
        <dbReference type="Proteomes" id="UP000314294"/>
    </source>
</evidence>
<keyword evidence="6" id="KW-0648">Protein biosynthesis</keyword>
<dbReference type="InterPro" id="IPR025709">
    <property type="entry name" value="Leu_tRNA-synth_edit"/>
</dbReference>
<evidence type="ECO:0000259" key="10">
    <source>
        <dbReference type="Pfam" id="PF13603"/>
    </source>
</evidence>
<dbReference type="GO" id="GO:0002161">
    <property type="term" value="F:aminoacyl-tRNA deacylase activity"/>
    <property type="evidence" value="ECO:0007669"/>
    <property type="project" value="InterPro"/>
</dbReference>
<dbReference type="PANTHER" id="PTHR11946:SF71">
    <property type="entry name" value="VALINE--TRNA LIGASE, MITOCHONDRIAL"/>
    <property type="match status" value="1"/>
</dbReference>
<keyword evidence="5" id="KW-0067">ATP-binding</keyword>
<gene>
    <name evidence="11" type="primary">VARS2_2</name>
    <name evidence="11" type="ORF">EYF80_062060</name>
</gene>
<evidence type="ECO:0000256" key="1">
    <source>
        <dbReference type="ARBA" id="ARBA00005594"/>
    </source>
</evidence>
<dbReference type="SUPFAM" id="SSF50677">
    <property type="entry name" value="ValRS/IleRS/LeuRS editing domain"/>
    <property type="match status" value="1"/>
</dbReference>
<name>A0A4Z2EH47_9TELE</name>
<dbReference type="InterPro" id="IPR002300">
    <property type="entry name" value="aa-tRNA-synth_Ia"/>
</dbReference>
<dbReference type="InterPro" id="IPR009008">
    <property type="entry name" value="Val/Leu/Ile-tRNA-synth_edit"/>
</dbReference>
<evidence type="ECO:0000256" key="8">
    <source>
        <dbReference type="ARBA" id="ARBA00029936"/>
    </source>
</evidence>
<keyword evidence="12" id="KW-1185">Reference proteome</keyword>
<dbReference type="Gene3D" id="3.90.740.10">
    <property type="entry name" value="Valyl/Leucyl/Isoleucyl-tRNA synthetase, editing domain"/>
    <property type="match status" value="1"/>
</dbReference>
<dbReference type="InterPro" id="IPR002303">
    <property type="entry name" value="Valyl-tRNA_ligase"/>
</dbReference>
<dbReference type="GO" id="GO:0006438">
    <property type="term" value="P:valyl-tRNA aminoacylation"/>
    <property type="evidence" value="ECO:0007669"/>
    <property type="project" value="InterPro"/>
</dbReference>
<dbReference type="OrthoDB" id="629407at2759"/>
<dbReference type="AlphaFoldDB" id="A0A4Z2EH47"/>
<dbReference type="EMBL" id="SRLO01007725">
    <property type="protein sequence ID" value="TNN27794.1"/>
    <property type="molecule type" value="Genomic_DNA"/>
</dbReference>
<dbReference type="GO" id="GO:0004832">
    <property type="term" value="F:valine-tRNA ligase activity"/>
    <property type="evidence" value="ECO:0007669"/>
    <property type="project" value="UniProtKB-EC"/>
</dbReference>
<dbReference type="SUPFAM" id="SSF52374">
    <property type="entry name" value="Nucleotidylyl transferase"/>
    <property type="match status" value="1"/>
</dbReference>
<evidence type="ECO:0000256" key="7">
    <source>
        <dbReference type="ARBA" id="ARBA00023146"/>
    </source>
</evidence>
<feature type="domain" description="Leucyl-tRNA synthetase editing" evidence="10">
    <location>
        <begin position="11"/>
        <end position="69"/>
    </location>
</feature>
<dbReference type="EC" id="6.1.1.9" evidence="2"/>
<evidence type="ECO:0000256" key="6">
    <source>
        <dbReference type="ARBA" id="ARBA00022917"/>
    </source>
</evidence>
<dbReference type="GO" id="GO:0005524">
    <property type="term" value="F:ATP binding"/>
    <property type="evidence" value="ECO:0007669"/>
    <property type="project" value="UniProtKB-KW"/>
</dbReference>
<reference evidence="11 12" key="1">
    <citation type="submission" date="2019-03" db="EMBL/GenBank/DDBJ databases">
        <title>First draft genome of Liparis tanakae, snailfish: a comprehensive survey of snailfish specific genes.</title>
        <authorList>
            <person name="Kim W."/>
            <person name="Song I."/>
            <person name="Jeong J.-H."/>
            <person name="Kim D."/>
            <person name="Kim S."/>
            <person name="Ryu S."/>
            <person name="Song J.Y."/>
            <person name="Lee S.K."/>
        </authorList>
    </citation>
    <scope>NUCLEOTIDE SEQUENCE [LARGE SCALE GENOMIC DNA]</scope>
    <source>
        <tissue evidence="11">Muscle</tissue>
    </source>
</reference>
<feature type="domain" description="Aminoacyl-tRNA synthetase class Ia" evidence="9">
    <location>
        <begin position="120"/>
        <end position="168"/>
    </location>
</feature>
<evidence type="ECO:0000256" key="2">
    <source>
        <dbReference type="ARBA" id="ARBA00013169"/>
    </source>
</evidence>
<evidence type="ECO:0000256" key="4">
    <source>
        <dbReference type="ARBA" id="ARBA00022741"/>
    </source>
</evidence>
<organism evidence="11 12">
    <name type="scientific">Liparis tanakae</name>
    <name type="common">Tanaka's snailfish</name>
    <dbReference type="NCBI Taxonomy" id="230148"/>
    <lineage>
        <taxon>Eukaryota</taxon>
        <taxon>Metazoa</taxon>
        <taxon>Chordata</taxon>
        <taxon>Craniata</taxon>
        <taxon>Vertebrata</taxon>
        <taxon>Euteleostomi</taxon>
        <taxon>Actinopterygii</taxon>
        <taxon>Neopterygii</taxon>
        <taxon>Teleostei</taxon>
        <taxon>Neoteleostei</taxon>
        <taxon>Acanthomorphata</taxon>
        <taxon>Eupercaria</taxon>
        <taxon>Perciformes</taxon>
        <taxon>Cottioidei</taxon>
        <taxon>Cottales</taxon>
        <taxon>Liparidae</taxon>
        <taxon>Liparis</taxon>
    </lineage>
</organism>
<sequence length="179" mass="19917">MFLSLWYSAVQGKQCRHPFTHRLLPIITDPMVDMQLGTGAVKVTPAHDHTDFLLSQKHALPRLTVIGGDGTMTPPCGQWLQVLALTVGLGSERNAEGSFIWLCFLQHCDGSVGLHVSGDIIEPLLKKQWFVSCEEMAQKAVQAVEDGQLEIIPHYYTKTWNNWLSNIRSAPCVCVCVVM</sequence>
<dbReference type="InterPro" id="IPR014729">
    <property type="entry name" value="Rossmann-like_a/b/a_fold"/>
</dbReference>
<evidence type="ECO:0000313" key="11">
    <source>
        <dbReference type="EMBL" id="TNN27794.1"/>
    </source>
</evidence>
<keyword evidence="4" id="KW-0547">Nucleotide-binding</keyword>
<dbReference type="GO" id="GO:0005829">
    <property type="term" value="C:cytosol"/>
    <property type="evidence" value="ECO:0007669"/>
    <property type="project" value="TreeGrafter"/>
</dbReference>
<accession>A0A4Z2EH47</accession>
<evidence type="ECO:0000256" key="5">
    <source>
        <dbReference type="ARBA" id="ARBA00022840"/>
    </source>
</evidence>
<dbReference type="Gene3D" id="3.40.50.620">
    <property type="entry name" value="HUPs"/>
    <property type="match status" value="1"/>
</dbReference>
<dbReference type="Pfam" id="PF13603">
    <property type="entry name" value="tRNA-synt_1_2"/>
    <property type="match status" value="1"/>
</dbReference>
<comment type="caution">
    <text evidence="11">The sequence shown here is derived from an EMBL/GenBank/DDBJ whole genome shotgun (WGS) entry which is preliminary data.</text>
</comment>